<sequence>MKKRCEREGQRKRRPPRDELQVKQLIAKWALSCAYSRRNIGRRQTISLVNSTKKFLRQDARCEELARKDRESEKARTTSTTAELTLIMPRREIILTSGRPDDFERKELANSALSTNPFFDPRHLHISFYFAISSRNYYNFA</sequence>
<evidence type="ECO:0000313" key="2">
    <source>
        <dbReference type="Proteomes" id="UP001430953"/>
    </source>
</evidence>
<dbReference type="Proteomes" id="UP001430953">
    <property type="component" value="Unassembled WGS sequence"/>
</dbReference>
<protein>
    <submittedName>
        <fullName evidence="1">Uncharacterized protein</fullName>
    </submittedName>
</protein>
<evidence type="ECO:0000313" key="1">
    <source>
        <dbReference type="EMBL" id="KAL0109191.1"/>
    </source>
</evidence>
<dbReference type="EMBL" id="JADYXP020000015">
    <property type="protein sequence ID" value="KAL0109191.1"/>
    <property type="molecule type" value="Genomic_DNA"/>
</dbReference>
<accession>A0AAW2EZN6</accession>
<reference evidence="1 2" key="1">
    <citation type="submission" date="2023-03" db="EMBL/GenBank/DDBJ databases">
        <title>High recombination rates correlate with genetic variation in Cardiocondyla obscurior ants.</title>
        <authorList>
            <person name="Errbii M."/>
        </authorList>
    </citation>
    <scope>NUCLEOTIDE SEQUENCE [LARGE SCALE GENOMIC DNA]</scope>
    <source>
        <strain evidence="1">Alpha-2009</strain>
        <tissue evidence="1">Whole body</tissue>
    </source>
</reference>
<dbReference type="AlphaFoldDB" id="A0AAW2EZN6"/>
<comment type="caution">
    <text evidence="1">The sequence shown here is derived from an EMBL/GenBank/DDBJ whole genome shotgun (WGS) entry which is preliminary data.</text>
</comment>
<gene>
    <name evidence="1" type="ORF">PUN28_014343</name>
</gene>
<proteinExistence type="predicted"/>
<name>A0AAW2EZN6_9HYME</name>
<keyword evidence="2" id="KW-1185">Reference proteome</keyword>
<organism evidence="1 2">
    <name type="scientific">Cardiocondyla obscurior</name>
    <dbReference type="NCBI Taxonomy" id="286306"/>
    <lineage>
        <taxon>Eukaryota</taxon>
        <taxon>Metazoa</taxon>
        <taxon>Ecdysozoa</taxon>
        <taxon>Arthropoda</taxon>
        <taxon>Hexapoda</taxon>
        <taxon>Insecta</taxon>
        <taxon>Pterygota</taxon>
        <taxon>Neoptera</taxon>
        <taxon>Endopterygota</taxon>
        <taxon>Hymenoptera</taxon>
        <taxon>Apocrita</taxon>
        <taxon>Aculeata</taxon>
        <taxon>Formicoidea</taxon>
        <taxon>Formicidae</taxon>
        <taxon>Myrmicinae</taxon>
        <taxon>Cardiocondyla</taxon>
    </lineage>
</organism>